<proteinExistence type="predicted"/>
<dbReference type="AlphaFoldDB" id="A0A438GJS6"/>
<gene>
    <name evidence="1" type="ORF">CK203_060493</name>
</gene>
<dbReference type="Proteomes" id="UP000288805">
    <property type="component" value="Unassembled WGS sequence"/>
</dbReference>
<protein>
    <submittedName>
        <fullName evidence="1">Uncharacterized protein</fullName>
    </submittedName>
</protein>
<evidence type="ECO:0000313" key="2">
    <source>
        <dbReference type="Proteomes" id="UP000288805"/>
    </source>
</evidence>
<sequence length="161" mass="17921">MPEAITLSPITQGAPPVVPATLAPPHSSEPTITVSLMEFRGLVHSLRTLSIAHIFFPRWALFVHTRIKSLLLRPSIPRSFIRSRAASEYALDSLSMIGLDHPSPVPDEGTIPAEQSISDEEIRAEPSHDPLLSDLFMFFLLTFYTRQSHLFDVLYTGIDVT</sequence>
<comment type="caution">
    <text evidence="1">The sequence shown here is derived from an EMBL/GenBank/DDBJ whole genome shotgun (WGS) entry which is preliminary data.</text>
</comment>
<dbReference type="EMBL" id="QGNW01000414">
    <property type="protein sequence ID" value="RVW72463.1"/>
    <property type="molecule type" value="Genomic_DNA"/>
</dbReference>
<evidence type="ECO:0000313" key="1">
    <source>
        <dbReference type="EMBL" id="RVW72463.1"/>
    </source>
</evidence>
<reference evidence="1 2" key="1">
    <citation type="journal article" date="2018" name="PLoS Genet.">
        <title>Population sequencing reveals clonal diversity and ancestral inbreeding in the grapevine cultivar Chardonnay.</title>
        <authorList>
            <person name="Roach M.J."/>
            <person name="Johnson D.L."/>
            <person name="Bohlmann J."/>
            <person name="van Vuuren H.J."/>
            <person name="Jones S.J."/>
            <person name="Pretorius I.S."/>
            <person name="Schmidt S.A."/>
            <person name="Borneman A.R."/>
        </authorList>
    </citation>
    <scope>NUCLEOTIDE SEQUENCE [LARGE SCALE GENOMIC DNA]</scope>
    <source>
        <strain evidence="2">cv. Chardonnay</strain>
        <tissue evidence="1">Leaf</tissue>
    </source>
</reference>
<name>A0A438GJS6_VITVI</name>
<accession>A0A438GJS6</accession>
<organism evidence="1 2">
    <name type="scientific">Vitis vinifera</name>
    <name type="common">Grape</name>
    <dbReference type="NCBI Taxonomy" id="29760"/>
    <lineage>
        <taxon>Eukaryota</taxon>
        <taxon>Viridiplantae</taxon>
        <taxon>Streptophyta</taxon>
        <taxon>Embryophyta</taxon>
        <taxon>Tracheophyta</taxon>
        <taxon>Spermatophyta</taxon>
        <taxon>Magnoliopsida</taxon>
        <taxon>eudicotyledons</taxon>
        <taxon>Gunneridae</taxon>
        <taxon>Pentapetalae</taxon>
        <taxon>rosids</taxon>
        <taxon>Vitales</taxon>
        <taxon>Vitaceae</taxon>
        <taxon>Viteae</taxon>
        <taxon>Vitis</taxon>
    </lineage>
</organism>